<dbReference type="Proteomes" id="UP000523821">
    <property type="component" value="Unassembled WGS sequence"/>
</dbReference>
<protein>
    <submittedName>
        <fullName evidence="1">Antitoxin VapB</fullName>
    </submittedName>
</protein>
<dbReference type="EMBL" id="JACHOO010000006">
    <property type="protein sequence ID" value="MBB5753879.1"/>
    <property type="molecule type" value="Genomic_DNA"/>
</dbReference>
<proteinExistence type="predicted"/>
<organism evidence="1 2">
    <name type="scientific">Prosthecomicrobium pneumaticum</name>
    <dbReference type="NCBI Taxonomy" id="81895"/>
    <lineage>
        <taxon>Bacteria</taxon>
        <taxon>Pseudomonadati</taxon>
        <taxon>Pseudomonadota</taxon>
        <taxon>Alphaproteobacteria</taxon>
        <taxon>Hyphomicrobiales</taxon>
        <taxon>Kaistiaceae</taxon>
        <taxon>Prosthecomicrobium</taxon>
    </lineage>
</organism>
<dbReference type="AlphaFoldDB" id="A0A7W9L2V6"/>
<sequence length="80" mass="9191">MPLYIRDDTVATLAREVQRLTKAETMTDAVRLALVNEIERIHRQRPAAEQIAKALAMADAMGENAPDFDFRTFSDELWER</sequence>
<dbReference type="Pfam" id="PF07704">
    <property type="entry name" value="PSK_trans_fac"/>
    <property type="match status" value="1"/>
</dbReference>
<gene>
    <name evidence="1" type="ORF">GGQ63_002954</name>
</gene>
<evidence type="ECO:0000313" key="1">
    <source>
        <dbReference type="EMBL" id="MBB5753879.1"/>
    </source>
</evidence>
<name>A0A7W9L2V6_9HYPH</name>
<accession>A0A7W9L2V6</accession>
<evidence type="ECO:0000313" key="2">
    <source>
        <dbReference type="Proteomes" id="UP000523821"/>
    </source>
</evidence>
<reference evidence="1 2" key="1">
    <citation type="submission" date="2020-08" db="EMBL/GenBank/DDBJ databases">
        <title>Genomic Encyclopedia of Type Strains, Phase IV (KMG-IV): sequencing the most valuable type-strain genomes for metagenomic binning, comparative biology and taxonomic classification.</title>
        <authorList>
            <person name="Goeker M."/>
        </authorList>
    </citation>
    <scope>NUCLEOTIDE SEQUENCE [LARGE SCALE GENOMIC DNA]</scope>
    <source>
        <strain evidence="1 2">DSM 16268</strain>
    </source>
</reference>
<keyword evidence="2" id="KW-1185">Reference proteome</keyword>
<dbReference type="RefSeq" id="WP_183857088.1">
    <property type="nucleotide sequence ID" value="NZ_JACHOO010000006.1"/>
</dbReference>
<dbReference type="InterPro" id="IPR011660">
    <property type="entry name" value="VapB-like"/>
</dbReference>
<comment type="caution">
    <text evidence="1">The sequence shown here is derived from an EMBL/GenBank/DDBJ whole genome shotgun (WGS) entry which is preliminary data.</text>
</comment>